<name>A0ABU3FYJ2_9GAMM</name>
<proteinExistence type="predicted"/>
<keyword evidence="2" id="KW-1185">Reference proteome</keyword>
<comment type="caution">
    <text evidence="1">The sequence shown here is derived from an EMBL/GenBank/DDBJ whole genome shotgun (WGS) entry which is preliminary data.</text>
</comment>
<evidence type="ECO:0000313" key="1">
    <source>
        <dbReference type="EMBL" id="MDT3280112.1"/>
    </source>
</evidence>
<dbReference type="Proteomes" id="UP001249505">
    <property type="component" value="Unassembled WGS sequence"/>
</dbReference>
<sequence>MCFEKVSMTEKPLKKTLNNELSRLSVLFLINLCAEFDINQWHKPMQNGVAGWIFRDNCIVCELKTKKHVNGSRTF</sequence>
<organism evidence="1 2">
    <name type="scientific">Shewanella scandinavica</name>
    <dbReference type="NCBI Taxonomy" id="3063538"/>
    <lineage>
        <taxon>Bacteria</taxon>
        <taxon>Pseudomonadati</taxon>
        <taxon>Pseudomonadota</taxon>
        <taxon>Gammaproteobacteria</taxon>
        <taxon>Alteromonadales</taxon>
        <taxon>Shewanellaceae</taxon>
        <taxon>Shewanella</taxon>
    </lineage>
</organism>
<dbReference type="RefSeq" id="WP_311898928.1">
    <property type="nucleotide sequence ID" value="NZ_JAUOES010000006.1"/>
</dbReference>
<gene>
    <name evidence="1" type="ORF">Q4Q50_07370</name>
</gene>
<accession>A0ABU3FYJ2</accession>
<evidence type="ECO:0000313" key="2">
    <source>
        <dbReference type="Proteomes" id="UP001249505"/>
    </source>
</evidence>
<protein>
    <submittedName>
        <fullName evidence="1">Uncharacterized protein</fullName>
    </submittedName>
</protein>
<reference evidence="1 2" key="1">
    <citation type="submission" date="2023-07" db="EMBL/GenBank/DDBJ databases">
        <title>Novel Shewanella species isolated from Baltic Sea sediments.</title>
        <authorList>
            <person name="Martin-Rodriguez A.J."/>
        </authorList>
    </citation>
    <scope>NUCLEOTIDE SEQUENCE [LARGE SCALE GENOMIC DNA]</scope>
    <source>
        <strain evidence="1 2">SP2S1-2</strain>
    </source>
</reference>
<dbReference type="EMBL" id="JAUOES010000006">
    <property type="protein sequence ID" value="MDT3280112.1"/>
    <property type="molecule type" value="Genomic_DNA"/>
</dbReference>